<sequence length="372" mass="40255">MFHNALTLERNHGLNFFDHVAPEIGGLGVSIAGPEGNRALNWIASWDDGPAQSVDQRVKMALWLERFEKCGGKVVIHGATTADLNALAALYDLVIVAAGKGEIAQLFDRDPQRSVHSKPLRMSSATYVHGVKSRTERPGATDIWINIVPGVGTLLNIPAYTRSGACDILYLSAVQGGPFDAFRDRPSPAEQLCRQLDLLRQYLPWEYERCRDAELTDSRGTLAGAVTPTVRKPVGRLPSGAYVLGMADVVTINDPAAGQGSNSAAKCAQYYLDSILERGSRPFDPGWMQATFERFWDYARHVAKLTTTIASQLPPHGLEVLCAAQTNEKVAKAFVEGFNHPPSLADWLYEPEKARAFLAGAGAAPAPAASSS</sequence>
<feature type="domain" description="Styrene monooxygenase StyA putative substrate binding" evidence="1">
    <location>
        <begin position="99"/>
        <end position="209"/>
    </location>
</feature>
<dbReference type="Gene3D" id="6.10.250.650">
    <property type="match status" value="1"/>
</dbReference>
<keyword evidence="2" id="KW-0503">Monooxygenase</keyword>
<dbReference type="RefSeq" id="WP_378268685.1">
    <property type="nucleotide sequence ID" value="NZ_JBHUKR010000020.1"/>
</dbReference>
<dbReference type="InterPro" id="IPR041654">
    <property type="entry name" value="StyA_sbd"/>
</dbReference>
<dbReference type="GO" id="GO:0004497">
    <property type="term" value="F:monooxygenase activity"/>
    <property type="evidence" value="ECO:0007669"/>
    <property type="project" value="UniProtKB-KW"/>
</dbReference>
<feature type="non-terminal residue" evidence="2">
    <location>
        <position position="1"/>
    </location>
</feature>
<dbReference type="Gene3D" id="3.50.50.60">
    <property type="entry name" value="FAD/NAD(P)-binding domain"/>
    <property type="match status" value="1"/>
</dbReference>
<evidence type="ECO:0000259" key="1">
    <source>
        <dbReference type="Pfam" id="PF17885"/>
    </source>
</evidence>
<gene>
    <name evidence="2" type="ORF">ACFSXZ_29950</name>
</gene>
<dbReference type="Proteomes" id="UP001597417">
    <property type="component" value="Unassembled WGS sequence"/>
</dbReference>
<comment type="caution">
    <text evidence="2">The sequence shown here is derived from an EMBL/GenBank/DDBJ whole genome shotgun (WGS) entry which is preliminary data.</text>
</comment>
<keyword evidence="2" id="KW-0560">Oxidoreductase</keyword>
<dbReference type="Pfam" id="PF17885">
    <property type="entry name" value="Smoa_sbd"/>
    <property type="match status" value="1"/>
</dbReference>
<accession>A0ABW5FZR7</accession>
<dbReference type="Gene3D" id="3.30.9.40">
    <property type="match status" value="1"/>
</dbReference>
<dbReference type="InterPro" id="IPR036188">
    <property type="entry name" value="FAD/NAD-bd_sf"/>
</dbReference>
<proteinExistence type="predicted"/>
<protein>
    <submittedName>
        <fullName evidence="2">Styrene monooxygenase/indole monooxygenase family protein</fullName>
    </submittedName>
</protein>
<evidence type="ECO:0000313" key="2">
    <source>
        <dbReference type="EMBL" id="MFD2420558.1"/>
    </source>
</evidence>
<keyword evidence="3" id="KW-1185">Reference proteome</keyword>
<organism evidence="2 3">
    <name type="scientific">Amycolatopsis pigmentata</name>
    <dbReference type="NCBI Taxonomy" id="450801"/>
    <lineage>
        <taxon>Bacteria</taxon>
        <taxon>Bacillati</taxon>
        <taxon>Actinomycetota</taxon>
        <taxon>Actinomycetes</taxon>
        <taxon>Pseudonocardiales</taxon>
        <taxon>Pseudonocardiaceae</taxon>
        <taxon>Amycolatopsis</taxon>
    </lineage>
</organism>
<dbReference type="SUPFAM" id="SSF51905">
    <property type="entry name" value="FAD/NAD(P)-binding domain"/>
    <property type="match status" value="1"/>
</dbReference>
<reference evidence="3" key="1">
    <citation type="journal article" date="2019" name="Int. J. Syst. Evol. Microbiol.">
        <title>The Global Catalogue of Microorganisms (GCM) 10K type strain sequencing project: providing services to taxonomists for standard genome sequencing and annotation.</title>
        <authorList>
            <consortium name="The Broad Institute Genomics Platform"/>
            <consortium name="The Broad Institute Genome Sequencing Center for Infectious Disease"/>
            <person name="Wu L."/>
            <person name="Ma J."/>
        </authorList>
    </citation>
    <scope>NUCLEOTIDE SEQUENCE [LARGE SCALE GENOMIC DNA]</scope>
    <source>
        <strain evidence="3">CGMCC 4.7645</strain>
    </source>
</reference>
<dbReference type="EMBL" id="JBHUKR010000020">
    <property type="protein sequence ID" value="MFD2420558.1"/>
    <property type="molecule type" value="Genomic_DNA"/>
</dbReference>
<name>A0ABW5FZR7_9PSEU</name>
<evidence type="ECO:0000313" key="3">
    <source>
        <dbReference type="Proteomes" id="UP001597417"/>
    </source>
</evidence>